<dbReference type="RefSeq" id="WP_203776936.1">
    <property type="nucleotide sequence ID" value="NZ_BOMQ01000098.1"/>
</dbReference>
<dbReference type="PANTHER" id="PTHR45527">
    <property type="entry name" value="NONRIBOSOMAL PEPTIDE SYNTHETASE"/>
    <property type="match status" value="1"/>
</dbReference>
<dbReference type="Gene3D" id="3.30.300.30">
    <property type="match status" value="2"/>
</dbReference>
<dbReference type="SUPFAM" id="SSF47336">
    <property type="entry name" value="ACP-like"/>
    <property type="match status" value="2"/>
</dbReference>
<proteinExistence type="predicted"/>
<dbReference type="Gene3D" id="2.30.38.10">
    <property type="entry name" value="Luciferase, Domain 3"/>
    <property type="match status" value="2"/>
</dbReference>
<comment type="cofactor">
    <cofactor evidence="1">
        <name>pantetheine 4'-phosphate</name>
        <dbReference type="ChEBI" id="CHEBI:47942"/>
    </cofactor>
</comment>
<dbReference type="InterPro" id="IPR006162">
    <property type="entry name" value="Ppantetheine_attach_site"/>
</dbReference>
<dbReference type="FunFam" id="3.30.300.30:FF:000010">
    <property type="entry name" value="Enterobactin synthetase component F"/>
    <property type="match status" value="2"/>
</dbReference>
<dbReference type="Pfam" id="PF00668">
    <property type="entry name" value="Condensation"/>
    <property type="match status" value="2"/>
</dbReference>
<dbReference type="SMART" id="SM00823">
    <property type="entry name" value="PKS_PP"/>
    <property type="match status" value="2"/>
</dbReference>
<evidence type="ECO:0000313" key="7">
    <source>
        <dbReference type="Proteomes" id="UP000647172"/>
    </source>
</evidence>
<dbReference type="Proteomes" id="UP000647172">
    <property type="component" value="Unassembled WGS sequence"/>
</dbReference>
<dbReference type="FunFam" id="1.10.1200.10:FF:000016">
    <property type="entry name" value="Non-ribosomal peptide synthase"/>
    <property type="match status" value="2"/>
</dbReference>
<dbReference type="FunFam" id="2.30.38.10:FF:000001">
    <property type="entry name" value="Non-ribosomal peptide synthetase PvdI"/>
    <property type="match status" value="2"/>
</dbReference>
<dbReference type="PANTHER" id="PTHR45527:SF1">
    <property type="entry name" value="FATTY ACID SYNTHASE"/>
    <property type="match status" value="1"/>
</dbReference>
<dbReference type="CDD" id="cd12117">
    <property type="entry name" value="A_NRPS_Srf_like"/>
    <property type="match status" value="1"/>
</dbReference>
<feature type="region of interest" description="Disordered" evidence="4">
    <location>
        <begin position="2012"/>
        <end position="2035"/>
    </location>
</feature>
<feature type="domain" description="Carrier" evidence="5">
    <location>
        <begin position="959"/>
        <end position="1034"/>
    </location>
</feature>
<dbReference type="SMART" id="SM00824">
    <property type="entry name" value="PKS_TE"/>
    <property type="match status" value="1"/>
</dbReference>
<dbReference type="Gene3D" id="3.30.559.10">
    <property type="entry name" value="Chloramphenicol acetyltransferase-like domain"/>
    <property type="match status" value="2"/>
</dbReference>
<dbReference type="PROSITE" id="PS00012">
    <property type="entry name" value="PHOSPHOPANTETHEINE"/>
    <property type="match status" value="1"/>
</dbReference>
<dbReference type="NCBIfam" id="TIGR01733">
    <property type="entry name" value="AA-adenyl-dom"/>
    <property type="match status" value="2"/>
</dbReference>
<evidence type="ECO:0000256" key="4">
    <source>
        <dbReference type="SAM" id="MobiDB-lite"/>
    </source>
</evidence>
<dbReference type="CDD" id="cd19543">
    <property type="entry name" value="DCL_NRPS"/>
    <property type="match status" value="1"/>
</dbReference>
<dbReference type="GO" id="GO:0072330">
    <property type="term" value="P:monocarboxylic acid biosynthetic process"/>
    <property type="evidence" value="ECO:0007669"/>
    <property type="project" value="UniProtKB-ARBA"/>
</dbReference>
<dbReference type="InterPro" id="IPR010071">
    <property type="entry name" value="AA_adenyl_dom"/>
</dbReference>
<dbReference type="InterPro" id="IPR020845">
    <property type="entry name" value="AMP-binding_CS"/>
</dbReference>
<keyword evidence="7" id="KW-1185">Reference proteome</keyword>
<keyword evidence="2" id="KW-0596">Phosphopantetheine</keyword>
<dbReference type="InterPro" id="IPR025110">
    <property type="entry name" value="AMP-bd_C"/>
</dbReference>
<organism evidence="6 7">
    <name type="scientific">Actinoplanes nipponensis</name>
    <dbReference type="NCBI Taxonomy" id="135950"/>
    <lineage>
        <taxon>Bacteria</taxon>
        <taxon>Bacillati</taxon>
        <taxon>Actinomycetota</taxon>
        <taxon>Actinomycetes</taxon>
        <taxon>Micromonosporales</taxon>
        <taxon>Micromonosporaceae</taxon>
        <taxon>Actinoplanes</taxon>
    </lineage>
</organism>
<dbReference type="CDD" id="cd19540">
    <property type="entry name" value="LCL_NRPS-like"/>
    <property type="match status" value="1"/>
</dbReference>
<dbReference type="GO" id="GO:0044550">
    <property type="term" value="P:secondary metabolite biosynthetic process"/>
    <property type="evidence" value="ECO:0007669"/>
    <property type="project" value="UniProtKB-ARBA"/>
</dbReference>
<dbReference type="Pfam" id="PF13193">
    <property type="entry name" value="AMP-binding_C"/>
    <property type="match status" value="2"/>
</dbReference>
<dbReference type="InterPro" id="IPR000873">
    <property type="entry name" value="AMP-dep_synth/lig_dom"/>
</dbReference>
<dbReference type="FunFam" id="3.40.50.12780:FF:000012">
    <property type="entry name" value="Non-ribosomal peptide synthetase"/>
    <property type="match status" value="1"/>
</dbReference>
<dbReference type="InterPro" id="IPR001031">
    <property type="entry name" value="Thioesterase"/>
</dbReference>
<dbReference type="InterPro" id="IPR029058">
    <property type="entry name" value="AB_hydrolase_fold"/>
</dbReference>
<evidence type="ECO:0000259" key="5">
    <source>
        <dbReference type="PROSITE" id="PS50075"/>
    </source>
</evidence>
<dbReference type="GO" id="GO:0005829">
    <property type="term" value="C:cytosol"/>
    <property type="evidence" value="ECO:0007669"/>
    <property type="project" value="TreeGrafter"/>
</dbReference>
<dbReference type="SUPFAM" id="SSF53474">
    <property type="entry name" value="alpha/beta-Hydrolases"/>
    <property type="match status" value="1"/>
</dbReference>
<dbReference type="PROSITE" id="PS50075">
    <property type="entry name" value="CARRIER"/>
    <property type="match status" value="2"/>
</dbReference>
<dbReference type="Gene3D" id="1.10.1200.10">
    <property type="entry name" value="ACP-like"/>
    <property type="match status" value="1"/>
</dbReference>
<dbReference type="InterPro" id="IPR020802">
    <property type="entry name" value="TesA-like"/>
</dbReference>
<dbReference type="GO" id="GO:0008610">
    <property type="term" value="P:lipid biosynthetic process"/>
    <property type="evidence" value="ECO:0007669"/>
    <property type="project" value="UniProtKB-ARBA"/>
</dbReference>
<dbReference type="Pfam" id="PF00550">
    <property type="entry name" value="PP-binding"/>
    <property type="match status" value="2"/>
</dbReference>
<sequence>MAAQNGLQDILPLAPLQEGLLFHSEYDTDATDVYLVQQAIDLEGDLDVGALRAACAALLRRHANLRAAFRHSGLQRPVQLIPHQVALPWSEVDLTHLPPDERAAAADAAQHEDRLRRFDLTRPPLLRYTLYRLGAGRYRFVLTNHHILLDGWSRPMLVRELLTLYATAGDDSTLPRVRPFRDYLQWLGAQDRDKALAAWRDALAGLPGPTLVAPRAEGRRPVVPGRLDRELPEATFTALTELARSRGLTLNTLVQGAWAIVLGSLTGQDDVVFGATVSGRPPELDGVETMVGLFINTLPVRVRLDPREPLVAGLRRLQDEQTRLQPYQQLSLAEVQRLAGPGELFDTTMVFENYPVEAGPGAAAGLPGVRVTSSSNRDATHYPLALVVVGRGRLKLRLDHQGDLIPAPLAAAVLDRLERVLTALATDPSVPLGRVAVCSEPEQRAALAAGDGVHRPVGGRSVPAAFRAQAARSPGAVAVRAGDTTLTYAELDEASDRLARRLAGRGVGPETPVGLLMERSAELIVALLGILKAGGAYLPLHPGDPADRMRAVLADAGAAAVLTDPPNTALAAALGPPVIDATATPEPGAAPAPALEPDSLAYVISTSGSTGVPKGVAVTHRNVLDLAADSAFRTGAHDRVLVHSPQAFDASTYELWVPLLSGGTAVVAPPGRLDVALLGKTLAEHAVTALWLTSGLFQLVADEAPETLAGVREVWTGGDVVPAESVRAVLRACPDLTVVDGYGPTETTTFAARHRLAPGAPVPAEVPIGTALDNTGLRVLDTALRPVAPGVPGELYIGGTGVSRGYRHRPALTAARFVADPYGAPGARLYRTGDLVRWTADGLLEYLGRADHQVKIRGFRIETGEIEAVLARHAEVAQAVVTVWEPAPGDKRLAAYLVAARGATLDPAAVRAHAETVLPGYMIPATFVVLDTLPLTGNGKVDRARLPVPELTGAAAGRAPRSPREELLCQLFAECLGVPSVGIDDDFFALGGHSLLATRLVGRIRTVLGAELAIRGLFDAPTVARLARALDTAGAAREPVTAVRPRPDRVPASYAQRRLWFLHRFEGPSPTYNIPFALRLTGELDTGALRAALTDLATRHEALRTVLAEDAAGPYQVVLDPERGAPALTTEPVTEPDLPAALGRAAAHCFALDAETPLRAWLFAVGPREHVLLLVLHHIAGDGWSVPILARDLSTAYAARHAGAAPGWAPLPAQYADYTLWNRRLLGAEDDPAGLLSGQLAHWTRTLAGLPDELGLPTDRPRPAVASHRGDRVIFEVPRDLHDRLAALAQQCHASPFMVLQAAVAVLLSRLTGGTDIPIGTPVAGRTDDALDDLVGFFANTLVLRTSTAGNPAFRDLVARVRETDLAAYAHQDLPFERLVEELNPPRSTARHPLFQVMLTLNNTGRDAPAPRLPGLRVEDLPGTPETAKFDLLFAFAERRDPAGRPAGLGASLEYSTDLFDHATAESFVDRLLRLLTAVTADPRRRIGAVELLSGAERQRLTAGFNDTATALTWRPLPVSFEDQAARSPRTPAVEGPLGTLTYAELNAAANRLARLLAGRGAGPESRIAALLPRSGELVTTMLATLKAGAAYLPVDPGYPPARIRAMLTDAAPGVVVTSRAAAAALPPGTLPAGRVVVLDDPGTAAALAGLAGTDLTDADRTAPLAPAHPAYVIYTSGSTGRPKGITMPAGATANLLAWHARALPGRPGARIAQFTAVSFDVSVQEMLAAVLTGRTLVVCDEDVRRDPVALARWLRAARIQELYAPNLVIDAVCQAAVAHGVALPELTDLVQAGEALTLHPGVRRFHELHPGCRLHNHYGPAETHVVTAYRLPGPVAQWPAAAPIGAPIANTAMRVLDPWLRPAPVGVPGELYIAGANLARGYLGRPALTGERFVADPLGPPGTRMYRTGDLASWDAQGRLRYLGRTDDQVKIRGFRVEPGEVEAVLTALPGVRRAAVVVREDRPGDLRLTAYVVPEQDTTALHRELAGRLPAHLVPAAVVGLAELPLTPNGKLDRGALPAPGRSGEAPGRAPGTPTEQAVAALFAEVLGAAEVTADDDFFALGGHSFLAARLVARIRETLGTETPVRHVFEAPTVTQLAALLDGGPSERRDSAAVVLPLRAAGTAAPLFCLHPGGGFSWCYAGLVRHLDPDVPVYGIQARGLDGRGPLPSTMDEMVADYLAEIRAIRPHGPYRLAGWSFGGLAAHALAVRLRAEGEQVSLLALLDAYPPTPGAELLPVVEHDIVAHNMRALGFDFDEAQLRADQTAVLLRFREFLRATDASLGHLDAHDILALKDVYVNNVRIMRAFRPQFFDGNILFVSATKMSAQDRENRLNVHFWKPFVGGRLEVADVESTHGDLMTDPRHVASVGRILDSRL</sequence>
<dbReference type="GO" id="GO:0031177">
    <property type="term" value="F:phosphopantetheine binding"/>
    <property type="evidence" value="ECO:0007669"/>
    <property type="project" value="InterPro"/>
</dbReference>
<dbReference type="GO" id="GO:0003824">
    <property type="term" value="F:catalytic activity"/>
    <property type="evidence" value="ECO:0007669"/>
    <property type="project" value="InterPro"/>
</dbReference>
<reference evidence="6" key="1">
    <citation type="submission" date="2021-01" db="EMBL/GenBank/DDBJ databases">
        <title>Whole genome shotgun sequence of Actinoplanes nipponensis NBRC 14063.</title>
        <authorList>
            <person name="Komaki H."/>
            <person name="Tamura T."/>
        </authorList>
    </citation>
    <scope>NUCLEOTIDE SEQUENCE</scope>
    <source>
        <strain evidence="6">NBRC 14063</strain>
    </source>
</reference>
<dbReference type="EMBL" id="BOMQ01000098">
    <property type="protein sequence ID" value="GIE54285.1"/>
    <property type="molecule type" value="Genomic_DNA"/>
</dbReference>
<evidence type="ECO:0000256" key="2">
    <source>
        <dbReference type="ARBA" id="ARBA00022450"/>
    </source>
</evidence>
<accession>A0A919JRZ7</accession>
<feature type="domain" description="Carrier" evidence="5">
    <location>
        <begin position="2032"/>
        <end position="2107"/>
    </location>
</feature>
<dbReference type="FunFam" id="3.40.50.980:FF:000001">
    <property type="entry name" value="Non-ribosomal peptide synthetase"/>
    <property type="match status" value="2"/>
</dbReference>
<dbReference type="InterPro" id="IPR036736">
    <property type="entry name" value="ACP-like_sf"/>
</dbReference>
<gene>
    <name evidence="6" type="ORF">Ani05nite_78190</name>
</gene>
<name>A0A919JRZ7_9ACTN</name>
<dbReference type="InterPro" id="IPR001242">
    <property type="entry name" value="Condensation_dom"/>
</dbReference>
<dbReference type="InterPro" id="IPR023213">
    <property type="entry name" value="CAT-like_dom_sf"/>
</dbReference>
<keyword evidence="3" id="KW-0597">Phosphoprotein</keyword>
<dbReference type="Pfam" id="PF00501">
    <property type="entry name" value="AMP-binding"/>
    <property type="match status" value="2"/>
</dbReference>
<comment type="caution">
    <text evidence="6">The sequence shown here is derived from an EMBL/GenBank/DDBJ whole genome shotgun (WGS) entry which is preliminary data.</text>
</comment>
<dbReference type="Gene3D" id="3.40.50.1820">
    <property type="entry name" value="alpha/beta hydrolase"/>
    <property type="match status" value="1"/>
</dbReference>
<protein>
    <recommendedName>
        <fullName evidence="5">Carrier domain-containing protein</fullName>
    </recommendedName>
</protein>
<dbReference type="InterPro" id="IPR020806">
    <property type="entry name" value="PKS_PP-bd"/>
</dbReference>
<dbReference type="PROSITE" id="PS00455">
    <property type="entry name" value="AMP_BINDING"/>
    <property type="match status" value="1"/>
</dbReference>
<dbReference type="SUPFAM" id="SSF52777">
    <property type="entry name" value="CoA-dependent acyltransferases"/>
    <property type="match status" value="4"/>
</dbReference>
<dbReference type="Gene3D" id="3.30.559.30">
    <property type="entry name" value="Nonribosomal peptide synthetase, condensation domain"/>
    <property type="match status" value="2"/>
</dbReference>
<dbReference type="SUPFAM" id="SSF56801">
    <property type="entry name" value="Acetyl-CoA synthetase-like"/>
    <property type="match status" value="2"/>
</dbReference>
<evidence type="ECO:0000256" key="3">
    <source>
        <dbReference type="ARBA" id="ARBA00022553"/>
    </source>
</evidence>
<dbReference type="InterPro" id="IPR045851">
    <property type="entry name" value="AMP-bd_C_sf"/>
</dbReference>
<dbReference type="InterPro" id="IPR009081">
    <property type="entry name" value="PP-bd_ACP"/>
</dbReference>
<dbReference type="Pfam" id="PF00975">
    <property type="entry name" value="Thioesterase"/>
    <property type="match status" value="1"/>
</dbReference>
<evidence type="ECO:0000313" key="6">
    <source>
        <dbReference type="EMBL" id="GIE54285.1"/>
    </source>
</evidence>
<evidence type="ECO:0000256" key="1">
    <source>
        <dbReference type="ARBA" id="ARBA00001957"/>
    </source>
</evidence>
<dbReference type="Gene3D" id="3.40.50.980">
    <property type="match status" value="4"/>
</dbReference>
<dbReference type="GO" id="GO:0043041">
    <property type="term" value="P:amino acid activation for nonribosomal peptide biosynthetic process"/>
    <property type="evidence" value="ECO:0007669"/>
    <property type="project" value="TreeGrafter"/>
</dbReference>